<evidence type="ECO:0000259" key="2">
    <source>
        <dbReference type="Pfam" id="PF09699"/>
    </source>
</evidence>
<dbReference type="NCBIfam" id="TIGR01905">
    <property type="entry name" value="paired_CXXCH_1"/>
    <property type="match status" value="2"/>
</dbReference>
<evidence type="ECO:0000313" key="4">
    <source>
        <dbReference type="Proteomes" id="UP000198405"/>
    </source>
</evidence>
<evidence type="ECO:0000256" key="1">
    <source>
        <dbReference type="ARBA" id="ARBA00022729"/>
    </source>
</evidence>
<dbReference type="Gene3D" id="1.10.1130.10">
    <property type="entry name" value="Flavocytochrome C3, Chain A"/>
    <property type="match status" value="3"/>
</dbReference>
<accession>A0A239A7V4</accession>
<dbReference type="Pfam" id="PF09699">
    <property type="entry name" value="Paired_CXXCH_1"/>
    <property type="match status" value="7"/>
</dbReference>
<feature type="domain" description="Doubled CXXCH motif" evidence="2">
    <location>
        <begin position="445"/>
        <end position="484"/>
    </location>
</feature>
<dbReference type="InterPro" id="IPR036280">
    <property type="entry name" value="Multihaem_cyt_sf"/>
</dbReference>
<dbReference type="OrthoDB" id="5427780at2"/>
<reference evidence="4" key="1">
    <citation type="submission" date="2017-06" db="EMBL/GenBank/DDBJ databases">
        <authorList>
            <person name="Varghese N."/>
            <person name="Submissions S."/>
        </authorList>
    </citation>
    <scope>NUCLEOTIDE SEQUENCE [LARGE SCALE GENOMIC DNA]</scope>
    <source>
        <strain evidence="4">DSM 15668</strain>
    </source>
</reference>
<feature type="domain" description="Doubled CXXCH motif" evidence="2">
    <location>
        <begin position="564"/>
        <end position="606"/>
    </location>
</feature>
<dbReference type="InterPro" id="IPR051829">
    <property type="entry name" value="Multiheme_Cytochr_ET"/>
</dbReference>
<feature type="domain" description="Doubled CXXCH motif" evidence="2">
    <location>
        <begin position="103"/>
        <end position="149"/>
    </location>
</feature>
<dbReference type="Proteomes" id="UP000198405">
    <property type="component" value="Unassembled WGS sequence"/>
</dbReference>
<dbReference type="AlphaFoldDB" id="A0A239A7V4"/>
<dbReference type="Gene3D" id="1.10.780.10">
    <property type="entry name" value="Hydroxylamine Oxidoreductase, Chain A, domain 1"/>
    <property type="match status" value="1"/>
</dbReference>
<dbReference type="EMBL" id="FZOB01000016">
    <property type="protein sequence ID" value="SNR91650.1"/>
    <property type="molecule type" value="Genomic_DNA"/>
</dbReference>
<feature type="domain" description="Doubled CXXCH motif" evidence="2">
    <location>
        <begin position="645"/>
        <end position="679"/>
    </location>
</feature>
<dbReference type="InterPro" id="IPR010177">
    <property type="entry name" value="Paired_CXXCH_1"/>
</dbReference>
<feature type="domain" description="Doubled CXXCH motif" evidence="2">
    <location>
        <begin position="187"/>
        <end position="220"/>
    </location>
</feature>
<dbReference type="SUPFAM" id="SSF48695">
    <property type="entry name" value="Multiheme cytochromes"/>
    <property type="match status" value="3"/>
</dbReference>
<name>A0A239A7V4_9BACT</name>
<protein>
    <submittedName>
        <fullName evidence="3">Doubled CXXCH domain-containing protein</fullName>
    </submittedName>
</protein>
<evidence type="ECO:0000313" key="3">
    <source>
        <dbReference type="EMBL" id="SNR91650.1"/>
    </source>
</evidence>
<feature type="domain" description="Doubled CXXCH motif" evidence="2">
    <location>
        <begin position="258"/>
        <end position="290"/>
    </location>
</feature>
<keyword evidence="1" id="KW-0732">Signal</keyword>
<feature type="domain" description="Doubled CXXCH motif" evidence="2">
    <location>
        <begin position="514"/>
        <end position="546"/>
    </location>
</feature>
<keyword evidence="4" id="KW-1185">Reference proteome</keyword>
<sequence length="841" mass="91740">MRKTLAILLSVVAIPTVSHAKKLEKSMKKDCLVCHQNWLLEAKVSSPKLLTDKKILAGDTIMCLTCHDGSMADDRLTFLNFDKHSHPVDVKVPDNMDIPDKYPLNDGKLFCGTCHTPHSEVGSQDKLDYTFMRFKNTDSSMCIDCHRNNTGHGNHPVLEETAEKMSPEIVAKIKELNGKVGENNEVTCQSCHAAHKGQGEHALIVSNKNSQLCAVCHMEEVNSPEHKNPMSHPIAVSVEEAGVNPERINLKLNGSNIECYSCHKVHHSQEEKLLAEQKKQLCVACHTSEATVLHSKHAFEDKDACLECHTAHKAVGPNLWGRELSDKAESYAVFLEAGEKDRMCISCHYPGGEAPDMGTISHPTNVKSSVKSLPLDDGKVACMSCHDPHRWSVVDNPVSKADASFLRVPERELCGRCHAGKLECAQGVHANIKNRNVLGETSDNAGVCAACHVPHRATGKYLKGVEGAEGKDAVTAFCMACHGEGGVAKAKVMSGKFADHPVDVMTEDGKLVTCASCHNPHNAKKFALAAPVKGDSALCLECHKGKSVKETAHYLVDKDETIMEHGQCYACHKPHNPEGPTLWSRALGEGKTVNEKQCTSCHAKGKMAADLTTGKITHPLGGDVVSNDLPAINQQTGTPGMGVLDCGSCHDPHGDAKASPFLRLSNKGSQLCISCHKEEVAIKGTGHDINGQMCAACHVPHQAKSAFLWKMELKNFTYPTGEPVDRASTYCLTCHNESGIASDATVKYYFHPYKDFDLVASDRPGRKGKWPLYAEDGSEVERGGAIACETCHDAHIHGKTYFLRNKTVAGSTCVDCHGDEAVIRYMWYHTDKVRQPHPSYK</sequence>
<organism evidence="3 4">
    <name type="scientific">Desulfurobacterium atlanticum</name>
    <dbReference type="NCBI Taxonomy" id="240169"/>
    <lineage>
        <taxon>Bacteria</taxon>
        <taxon>Pseudomonadati</taxon>
        <taxon>Aquificota</taxon>
        <taxon>Aquificia</taxon>
        <taxon>Desulfurobacteriales</taxon>
        <taxon>Desulfurobacteriaceae</taxon>
        <taxon>Desulfurobacterium</taxon>
    </lineage>
</organism>
<dbReference type="PANTHER" id="PTHR35038">
    <property type="entry name" value="DISSIMILATORY SULFITE REDUCTASE SIRA"/>
    <property type="match status" value="1"/>
</dbReference>
<dbReference type="RefSeq" id="WP_089323681.1">
    <property type="nucleotide sequence ID" value="NZ_FZOB01000016.1"/>
</dbReference>
<gene>
    <name evidence="3" type="ORF">SAMN06265340_11621</name>
</gene>
<proteinExistence type="predicted"/>